<evidence type="ECO:0000256" key="3">
    <source>
        <dbReference type="ARBA" id="ARBA00022833"/>
    </source>
</evidence>
<feature type="domain" description="RING-type" evidence="5">
    <location>
        <begin position="207"/>
        <end position="253"/>
    </location>
</feature>
<keyword evidence="2 4" id="KW-0863">Zinc-finger</keyword>
<proteinExistence type="predicted"/>
<dbReference type="GO" id="GO:0008270">
    <property type="term" value="F:zinc ion binding"/>
    <property type="evidence" value="ECO:0007669"/>
    <property type="project" value="UniProtKB-KW"/>
</dbReference>
<reference evidence="6" key="1">
    <citation type="journal article" date="2020" name="Stud. Mycol.">
        <title>101 Dothideomycetes genomes: a test case for predicting lifestyles and emergence of pathogens.</title>
        <authorList>
            <person name="Haridas S."/>
            <person name="Albert R."/>
            <person name="Binder M."/>
            <person name="Bloem J."/>
            <person name="Labutti K."/>
            <person name="Salamov A."/>
            <person name="Andreopoulos B."/>
            <person name="Baker S."/>
            <person name="Barry K."/>
            <person name="Bills G."/>
            <person name="Bluhm B."/>
            <person name="Cannon C."/>
            <person name="Castanera R."/>
            <person name="Culley D."/>
            <person name="Daum C."/>
            <person name="Ezra D."/>
            <person name="Gonzalez J."/>
            <person name="Henrissat B."/>
            <person name="Kuo A."/>
            <person name="Liang C."/>
            <person name="Lipzen A."/>
            <person name="Lutzoni F."/>
            <person name="Magnuson J."/>
            <person name="Mondo S."/>
            <person name="Nolan M."/>
            <person name="Ohm R."/>
            <person name="Pangilinan J."/>
            <person name="Park H.-J."/>
            <person name="Ramirez L."/>
            <person name="Alfaro M."/>
            <person name="Sun H."/>
            <person name="Tritt A."/>
            <person name="Yoshinaga Y."/>
            <person name="Zwiers L.-H."/>
            <person name="Turgeon B."/>
            <person name="Goodwin S."/>
            <person name="Spatafora J."/>
            <person name="Crous P."/>
            <person name="Grigoriev I."/>
        </authorList>
    </citation>
    <scope>NUCLEOTIDE SEQUENCE</scope>
    <source>
        <strain evidence="6">CBS 107.79</strain>
    </source>
</reference>
<dbReference type="PROSITE" id="PS50089">
    <property type="entry name" value="ZF_RING_2"/>
    <property type="match status" value="1"/>
</dbReference>
<dbReference type="GO" id="GO:0004842">
    <property type="term" value="F:ubiquitin-protein transferase activity"/>
    <property type="evidence" value="ECO:0007669"/>
    <property type="project" value="InterPro"/>
</dbReference>
<dbReference type="PANTHER" id="PTHR16047">
    <property type="entry name" value="RFWD3 PROTEIN"/>
    <property type="match status" value="1"/>
</dbReference>
<dbReference type="InterPro" id="IPR027370">
    <property type="entry name" value="Znf-RING_euk"/>
</dbReference>
<dbReference type="SUPFAM" id="SSF57850">
    <property type="entry name" value="RING/U-box"/>
    <property type="match status" value="1"/>
</dbReference>
<dbReference type="Proteomes" id="UP000800036">
    <property type="component" value="Unassembled WGS sequence"/>
</dbReference>
<dbReference type="OrthoDB" id="2849579at2759"/>
<dbReference type="Pfam" id="PF13445">
    <property type="entry name" value="zf-RING_UBOX"/>
    <property type="match status" value="1"/>
</dbReference>
<dbReference type="InterPro" id="IPR013083">
    <property type="entry name" value="Znf_RING/FYVE/PHD"/>
</dbReference>
<evidence type="ECO:0000313" key="6">
    <source>
        <dbReference type="EMBL" id="KAF1973434.1"/>
    </source>
</evidence>
<evidence type="ECO:0000256" key="2">
    <source>
        <dbReference type="ARBA" id="ARBA00022771"/>
    </source>
</evidence>
<accession>A0A6A5V8I5</accession>
<dbReference type="InterPro" id="IPR001841">
    <property type="entry name" value="Znf_RING"/>
</dbReference>
<feature type="non-terminal residue" evidence="6">
    <location>
        <position position="276"/>
    </location>
</feature>
<sequence length="276" mass="31463">IPVGTVQYIRGELEARIAAQNRENDSVLLERTHEHASAMHQRHQTYAGQLRVVEALGLCNLTSDLIEFLRAHDNMYRAITRTDHVSHRAEQSSTIDPLTYVAIRIHSLRNIFYYQRIISTFSSEHLKTMRKSGALESAIVKLKDILIKEYLQILAAWDDLTASLLEDHELENVGPDHDINDLGQDVKRPQVEDETAYDDEDDADRYCSICAEIYTDHHPAFCLTACGHTFGKACISQWVNSTARNANLCPQCRQPLCTRRPRRPKSTRPIEEVLGL</sequence>
<dbReference type="AlphaFoldDB" id="A0A6A5V8I5"/>
<evidence type="ECO:0000259" key="5">
    <source>
        <dbReference type="PROSITE" id="PS50089"/>
    </source>
</evidence>
<feature type="non-terminal residue" evidence="6">
    <location>
        <position position="1"/>
    </location>
</feature>
<keyword evidence="1" id="KW-0479">Metal-binding</keyword>
<evidence type="ECO:0000313" key="7">
    <source>
        <dbReference type="Proteomes" id="UP000800036"/>
    </source>
</evidence>
<dbReference type="PANTHER" id="PTHR16047:SF7">
    <property type="entry name" value="E3 UBIQUITIN-PROTEIN LIGASE RFWD3"/>
    <property type="match status" value="1"/>
</dbReference>
<dbReference type="GO" id="GO:0016567">
    <property type="term" value="P:protein ubiquitination"/>
    <property type="evidence" value="ECO:0007669"/>
    <property type="project" value="InterPro"/>
</dbReference>
<organism evidence="6 7">
    <name type="scientific">Bimuria novae-zelandiae CBS 107.79</name>
    <dbReference type="NCBI Taxonomy" id="1447943"/>
    <lineage>
        <taxon>Eukaryota</taxon>
        <taxon>Fungi</taxon>
        <taxon>Dikarya</taxon>
        <taxon>Ascomycota</taxon>
        <taxon>Pezizomycotina</taxon>
        <taxon>Dothideomycetes</taxon>
        <taxon>Pleosporomycetidae</taxon>
        <taxon>Pleosporales</taxon>
        <taxon>Massarineae</taxon>
        <taxon>Didymosphaeriaceae</taxon>
        <taxon>Bimuria</taxon>
    </lineage>
</organism>
<dbReference type="GO" id="GO:0005634">
    <property type="term" value="C:nucleus"/>
    <property type="evidence" value="ECO:0007669"/>
    <property type="project" value="InterPro"/>
</dbReference>
<gene>
    <name evidence="6" type="ORF">BU23DRAFT_428901</name>
</gene>
<keyword evidence="7" id="KW-1185">Reference proteome</keyword>
<name>A0A6A5V8I5_9PLEO</name>
<evidence type="ECO:0000256" key="1">
    <source>
        <dbReference type="ARBA" id="ARBA00022723"/>
    </source>
</evidence>
<dbReference type="GO" id="GO:0036297">
    <property type="term" value="P:interstrand cross-link repair"/>
    <property type="evidence" value="ECO:0007669"/>
    <property type="project" value="InterPro"/>
</dbReference>
<dbReference type="InterPro" id="IPR037381">
    <property type="entry name" value="RFWD3"/>
</dbReference>
<dbReference type="EMBL" id="ML976680">
    <property type="protein sequence ID" value="KAF1973434.1"/>
    <property type="molecule type" value="Genomic_DNA"/>
</dbReference>
<evidence type="ECO:0000256" key="4">
    <source>
        <dbReference type="PROSITE-ProRule" id="PRU00175"/>
    </source>
</evidence>
<protein>
    <recommendedName>
        <fullName evidence="5">RING-type domain-containing protein</fullName>
    </recommendedName>
</protein>
<dbReference type="SMART" id="SM00184">
    <property type="entry name" value="RING"/>
    <property type="match status" value="1"/>
</dbReference>
<keyword evidence="3" id="KW-0862">Zinc</keyword>
<dbReference type="Gene3D" id="3.30.40.10">
    <property type="entry name" value="Zinc/RING finger domain, C3HC4 (zinc finger)"/>
    <property type="match status" value="1"/>
</dbReference>